<keyword evidence="3" id="KW-1185">Reference proteome</keyword>
<feature type="compositionally biased region" description="Basic residues" evidence="1">
    <location>
        <begin position="246"/>
        <end position="257"/>
    </location>
</feature>
<dbReference type="Proteomes" id="UP000481858">
    <property type="component" value="Unassembled WGS sequence"/>
</dbReference>
<dbReference type="EMBL" id="WUBL01000090">
    <property type="protein sequence ID" value="KAF2966395.1"/>
    <property type="molecule type" value="Genomic_DNA"/>
</dbReference>
<feature type="compositionally biased region" description="Low complexity" evidence="1">
    <location>
        <begin position="226"/>
        <end position="235"/>
    </location>
</feature>
<organism evidence="2 3">
    <name type="scientific">Xylaria multiplex</name>
    <dbReference type="NCBI Taxonomy" id="323545"/>
    <lineage>
        <taxon>Eukaryota</taxon>
        <taxon>Fungi</taxon>
        <taxon>Dikarya</taxon>
        <taxon>Ascomycota</taxon>
        <taxon>Pezizomycotina</taxon>
        <taxon>Sordariomycetes</taxon>
        <taxon>Xylariomycetidae</taxon>
        <taxon>Xylariales</taxon>
        <taxon>Xylariaceae</taxon>
        <taxon>Xylaria</taxon>
    </lineage>
</organism>
<feature type="compositionally biased region" description="Basic and acidic residues" evidence="1">
    <location>
        <begin position="170"/>
        <end position="183"/>
    </location>
</feature>
<proteinExistence type="predicted"/>
<evidence type="ECO:0000256" key="1">
    <source>
        <dbReference type="SAM" id="MobiDB-lite"/>
    </source>
</evidence>
<dbReference type="OrthoDB" id="4366798at2759"/>
<gene>
    <name evidence="2" type="ORF">GQX73_g7176</name>
</gene>
<comment type="caution">
    <text evidence="2">The sequence shown here is derived from an EMBL/GenBank/DDBJ whole genome shotgun (WGS) entry which is preliminary data.</text>
</comment>
<protein>
    <submittedName>
        <fullName evidence="2">Uncharacterized protein</fullName>
    </submittedName>
</protein>
<evidence type="ECO:0000313" key="3">
    <source>
        <dbReference type="Proteomes" id="UP000481858"/>
    </source>
</evidence>
<name>A0A7C8MRR1_9PEZI</name>
<sequence length="280" mass="33180">MSWRIPVTVQNHIWHHTPHPNWSEEREWDWPFWKFDFESPDILFTDLHAQYNSIPCAIQDPYGWWIDVCDIANEAKTRPEFFSLLQKRQEERFVELEKAWAKTRSSLIGNPDLIYSSHKICDMWLRFIRVSRNYSYDSLLGFFGAFAALETKTALLEFNPSEPDSEGENELGRQEQPDRRSTDSEQNTQDFDWEKYWEDRKSRLVPFPESLRRKSAELELFPQSHTSQSRAAAAETSRRATTKPNKVVKRRIRRSKTTKGNPEGLRRSARLQQRAERGKN</sequence>
<dbReference type="AlphaFoldDB" id="A0A7C8MRR1"/>
<reference evidence="2 3" key="1">
    <citation type="submission" date="2019-12" db="EMBL/GenBank/DDBJ databases">
        <title>Draft genome sequence of the ascomycete Xylaria multiplex DSM 110363.</title>
        <authorList>
            <person name="Buettner E."/>
            <person name="Kellner H."/>
        </authorList>
    </citation>
    <scope>NUCLEOTIDE SEQUENCE [LARGE SCALE GENOMIC DNA]</scope>
    <source>
        <strain evidence="2 3">DSM 110363</strain>
    </source>
</reference>
<evidence type="ECO:0000313" key="2">
    <source>
        <dbReference type="EMBL" id="KAF2966395.1"/>
    </source>
</evidence>
<dbReference type="InParanoid" id="A0A7C8MRR1"/>
<feature type="region of interest" description="Disordered" evidence="1">
    <location>
        <begin position="220"/>
        <end position="280"/>
    </location>
</feature>
<accession>A0A7C8MRR1</accession>
<feature type="region of interest" description="Disordered" evidence="1">
    <location>
        <begin position="159"/>
        <end position="188"/>
    </location>
</feature>